<dbReference type="CDD" id="cd16009">
    <property type="entry name" value="PPM"/>
    <property type="match status" value="1"/>
</dbReference>
<protein>
    <recommendedName>
        <fullName evidence="6 7">Phosphopentomutase</fullName>
        <ecNumber evidence="6 7">5.4.2.7</ecNumber>
    </recommendedName>
    <alternativeName>
        <fullName evidence="6">Phosphodeoxyribomutase</fullName>
    </alternativeName>
</protein>
<evidence type="ECO:0000256" key="2">
    <source>
        <dbReference type="ARBA" id="ARBA00022490"/>
    </source>
</evidence>
<sequence>MGRAILMVLDSFGIGGAGDADRFGDFGSDTLGHIAEACARGVGDRSGLRSGLLCLPNMDRLGLGEASVASTGIRPPGLDFYGSPQGMWGYAAEVSHGKDTPSGHWEIAGVPVLFDWGYFPGTIPTFPEELTKAFVARAELPGILGDKHASGTEIIKELGEEHVRTGKPICYTSGDSVFQIAAHEEHFGLERLYKICEIARELVDPYNIGRVIARPFLGETAEDFQRTGNRRDYSVLPPEPTLLDRAKADGRQVIAVGKISDIFAHQGITAVRKATGNEALFEANLKAMDEAQDGDIVFTNFVDFDMLYGHRRDVPGYAAALEAFDRRLPEIETRLKPGDLAILTADHGCDPTWPGTDHTREHVPVLAFGPGFPGRSIGGRPTYADIGESVAAHLGLARGKHGKSFL</sequence>
<feature type="binding site" evidence="6">
    <location>
        <position position="10"/>
    </location>
    <ligand>
        <name>Mn(2+)</name>
        <dbReference type="ChEBI" id="CHEBI:29035"/>
        <label>1</label>
    </ligand>
</feature>
<keyword evidence="10" id="KW-1185">Reference proteome</keyword>
<dbReference type="GO" id="GO:0008973">
    <property type="term" value="F:phosphopentomutase activity"/>
    <property type="evidence" value="ECO:0007669"/>
    <property type="project" value="UniProtKB-UniRule"/>
</dbReference>
<keyword evidence="3 6" id="KW-0479">Metal-binding</keyword>
<dbReference type="EMBL" id="QAYG01000001">
    <property type="protein sequence ID" value="PTW62501.1"/>
    <property type="molecule type" value="Genomic_DNA"/>
</dbReference>
<dbReference type="EC" id="5.4.2.7" evidence="6 7"/>
<dbReference type="NCBIfam" id="NF003766">
    <property type="entry name" value="PRK05362.1"/>
    <property type="match status" value="1"/>
</dbReference>
<evidence type="ECO:0000313" key="9">
    <source>
        <dbReference type="EMBL" id="PTW62501.1"/>
    </source>
</evidence>
<dbReference type="SUPFAM" id="SSF53649">
    <property type="entry name" value="Alkaline phosphatase-like"/>
    <property type="match status" value="1"/>
</dbReference>
<evidence type="ECO:0000256" key="6">
    <source>
        <dbReference type="HAMAP-Rule" id="MF_00740"/>
    </source>
</evidence>
<comment type="caution">
    <text evidence="9">The sequence shown here is derived from an EMBL/GenBank/DDBJ whole genome shotgun (WGS) entry which is preliminary data.</text>
</comment>
<evidence type="ECO:0000259" key="8">
    <source>
        <dbReference type="Pfam" id="PF01676"/>
    </source>
</evidence>
<feature type="binding site" evidence="6">
    <location>
        <position position="346"/>
    </location>
    <ligand>
        <name>Mn(2+)</name>
        <dbReference type="ChEBI" id="CHEBI:29035"/>
        <label>1</label>
    </ligand>
</feature>
<evidence type="ECO:0000256" key="4">
    <source>
        <dbReference type="ARBA" id="ARBA00023211"/>
    </source>
</evidence>
<keyword evidence="2 6" id="KW-0963">Cytoplasm</keyword>
<dbReference type="Gene3D" id="3.40.720.10">
    <property type="entry name" value="Alkaline Phosphatase, subunit A"/>
    <property type="match status" value="1"/>
</dbReference>
<proteinExistence type="inferred from homology"/>
<dbReference type="OrthoDB" id="9769930at2"/>
<dbReference type="GO" id="GO:0030145">
    <property type="term" value="F:manganese ion binding"/>
    <property type="evidence" value="ECO:0007669"/>
    <property type="project" value="UniProtKB-UniRule"/>
</dbReference>
<dbReference type="InterPro" id="IPR006124">
    <property type="entry name" value="Metalloenzyme"/>
</dbReference>
<dbReference type="UniPathway" id="UPA00087">
    <property type="reaction ID" value="UER00173"/>
</dbReference>
<feature type="binding site" evidence="6">
    <location>
        <position position="305"/>
    </location>
    <ligand>
        <name>Mn(2+)</name>
        <dbReference type="ChEBI" id="CHEBI:29035"/>
        <label>2</label>
    </ligand>
</feature>
<dbReference type="PANTHER" id="PTHR21110">
    <property type="entry name" value="PHOSPHOPENTOMUTASE"/>
    <property type="match status" value="1"/>
</dbReference>
<organism evidence="9 10">
    <name type="scientific">Breoghania corrubedonensis</name>
    <dbReference type="NCBI Taxonomy" id="665038"/>
    <lineage>
        <taxon>Bacteria</taxon>
        <taxon>Pseudomonadati</taxon>
        <taxon>Pseudomonadota</taxon>
        <taxon>Alphaproteobacteria</taxon>
        <taxon>Hyphomicrobiales</taxon>
        <taxon>Stappiaceae</taxon>
        <taxon>Breoghania</taxon>
    </lineage>
</organism>
<keyword evidence="5 6" id="KW-0413">Isomerase</keyword>
<dbReference type="Pfam" id="PF01676">
    <property type="entry name" value="Metalloenzyme"/>
    <property type="match status" value="1"/>
</dbReference>
<dbReference type="InterPro" id="IPR024052">
    <property type="entry name" value="Phosphopentomutase_DeoB_cap_sf"/>
</dbReference>
<reference evidence="9 10" key="1">
    <citation type="submission" date="2018-04" db="EMBL/GenBank/DDBJ databases">
        <title>Genomic Encyclopedia of Archaeal and Bacterial Type Strains, Phase II (KMG-II): from individual species to whole genera.</title>
        <authorList>
            <person name="Goeker M."/>
        </authorList>
    </citation>
    <scope>NUCLEOTIDE SEQUENCE [LARGE SCALE GENOMIC DNA]</scope>
    <source>
        <strain evidence="9 10">DSM 23382</strain>
    </source>
</reference>
<feature type="binding site" evidence="6">
    <location>
        <position position="358"/>
    </location>
    <ligand>
        <name>Mn(2+)</name>
        <dbReference type="ChEBI" id="CHEBI:29035"/>
        <label>2</label>
    </ligand>
</feature>
<comment type="catalytic activity">
    <reaction evidence="6">
        <text>alpha-D-ribose 1-phosphate = D-ribose 5-phosphate</text>
        <dbReference type="Rhea" id="RHEA:18793"/>
        <dbReference type="ChEBI" id="CHEBI:57720"/>
        <dbReference type="ChEBI" id="CHEBI:78346"/>
        <dbReference type="EC" id="5.4.2.7"/>
    </reaction>
</comment>
<comment type="function">
    <text evidence="6">Isomerase that catalyzes the conversion of deoxy-ribose 1-phosphate (dRib-1-P) and ribose 1-phosphate (Rib-1-P) to deoxy-ribose 5-phosphate (dRib-5-P) and ribose 5-phosphate (Rib-5-P), respectively.</text>
</comment>
<dbReference type="GO" id="GO:0006018">
    <property type="term" value="P:2-deoxyribose 1-phosphate catabolic process"/>
    <property type="evidence" value="ECO:0007669"/>
    <property type="project" value="UniProtKB-UniRule"/>
</dbReference>
<dbReference type="Gene3D" id="3.30.70.1250">
    <property type="entry name" value="Phosphopentomutase"/>
    <property type="match status" value="1"/>
</dbReference>
<name>A0A2T5VFG5_9HYPH</name>
<comment type="catalytic activity">
    <reaction evidence="6">
        <text>2-deoxy-alpha-D-ribose 1-phosphate = 2-deoxy-D-ribose 5-phosphate</text>
        <dbReference type="Rhea" id="RHEA:27658"/>
        <dbReference type="ChEBI" id="CHEBI:57259"/>
        <dbReference type="ChEBI" id="CHEBI:62877"/>
        <dbReference type="EC" id="5.4.2.7"/>
    </reaction>
</comment>
<dbReference type="SUPFAM" id="SSF143856">
    <property type="entry name" value="DeoB insert domain-like"/>
    <property type="match status" value="1"/>
</dbReference>
<comment type="subcellular location">
    <subcellularLocation>
        <location evidence="6">Cytoplasm</location>
    </subcellularLocation>
</comment>
<dbReference type="GO" id="GO:0000287">
    <property type="term" value="F:magnesium ion binding"/>
    <property type="evidence" value="ECO:0007669"/>
    <property type="project" value="UniProtKB-UniRule"/>
</dbReference>
<gene>
    <name evidence="6" type="primary">deoB</name>
    <name evidence="9" type="ORF">C8N35_101545</name>
</gene>
<accession>A0A2T5VFG5</accession>
<comment type="pathway">
    <text evidence="6">Carbohydrate degradation; 2-deoxy-D-ribose 1-phosphate degradation; D-glyceraldehyde 3-phosphate and acetaldehyde from 2-deoxy-alpha-D-ribose 1-phosphate: step 1/2.</text>
</comment>
<evidence type="ECO:0000256" key="1">
    <source>
        <dbReference type="ARBA" id="ARBA00010373"/>
    </source>
</evidence>
<comment type="cofactor">
    <cofactor evidence="6">
        <name>Mn(2+)</name>
        <dbReference type="ChEBI" id="CHEBI:29035"/>
    </cofactor>
    <text evidence="6">Binds 2 manganese ions.</text>
</comment>
<dbReference type="InterPro" id="IPR017850">
    <property type="entry name" value="Alkaline_phosphatase_core_sf"/>
</dbReference>
<dbReference type="GO" id="GO:0043094">
    <property type="term" value="P:metabolic compound salvage"/>
    <property type="evidence" value="ECO:0007669"/>
    <property type="project" value="UniProtKB-UniRule"/>
</dbReference>
<dbReference type="PIRSF" id="PIRSF001491">
    <property type="entry name" value="Ppentomutase"/>
    <property type="match status" value="1"/>
</dbReference>
<comment type="similarity">
    <text evidence="1 6">Belongs to the phosphopentomutase family.</text>
</comment>
<dbReference type="HAMAP" id="MF_00740">
    <property type="entry name" value="Phosphopentomut"/>
    <property type="match status" value="1"/>
</dbReference>
<evidence type="ECO:0000256" key="7">
    <source>
        <dbReference type="NCBIfam" id="TIGR01696"/>
    </source>
</evidence>
<dbReference type="AlphaFoldDB" id="A0A2T5VFG5"/>
<dbReference type="GO" id="GO:0009117">
    <property type="term" value="P:nucleotide metabolic process"/>
    <property type="evidence" value="ECO:0007669"/>
    <property type="project" value="UniProtKB-UniRule"/>
</dbReference>
<dbReference type="Proteomes" id="UP000244081">
    <property type="component" value="Unassembled WGS sequence"/>
</dbReference>
<dbReference type="InterPro" id="IPR010045">
    <property type="entry name" value="DeoB"/>
</dbReference>
<dbReference type="FunFam" id="3.30.70.1250:FF:000001">
    <property type="entry name" value="Phosphopentomutase"/>
    <property type="match status" value="1"/>
</dbReference>
<dbReference type="NCBIfam" id="TIGR01696">
    <property type="entry name" value="deoB"/>
    <property type="match status" value="1"/>
</dbReference>
<dbReference type="RefSeq" id="WP_107988063.1">
    <property type="nucleotide sequence ID" value="NZ_QAYG01000001.1"/>
</dbReference>
<feature type="binding site" evidence="6">
    <location>
        <position position="347"/>
    </location>
    <ligand>
        <name>Mn(2+)</name>
        <dbReference type="ChEBI" id="CHEBI:29035"/>
        <label>1</label>
    </ligand>
</feature>
<dbReference type="GO" id="GO:0006015">
    <property type="term" value="P:5-phosphoribose 1-diphosphate biosynthetic process"/>
    <property type="evidence" value="ECO:0007669"/>
    <property type="project" value="UniProtKB-UniPathway"/>
</dbReference>
<evidence type="ECO:0000256" key="5">
    <source>
        <dbReference type="ARBA" id="ARBA00023235"/>
    </source>
</evidence>
<evidence type="ECO:0000256" key="3">
    <source>
        <dbReference type="ARBA" id="ARBA00022723"/>
    </source>
</evidence>
<keyword evidence="4 6" id="KW-0464">Manganese</keyword>
<dbReference type="PANTHER" id="PTHR21110:SF0">
    <property type="entry name" value="PHOSPHOPENTOMUTASE"/>
    <property type="match status" value="1"/>
</dbReference>
<feature type="binding site" evidence="6">
    <location>
        <position position="310"/>
    </location>
    <ligand>
        <name>Mn(2+)</name>
        <dbReference type="ChEBI" id="CHEBI:29035"/>
        <label>2</label>
    </ligand>
</feature>
<feature type="domain" description="Metalloenzyme" evidence="8">
    <location>
        <begin position="3"/>
        <end position="396"/>
    </location>
</feature>
<dbReference type="GO" id="GO:0005829">
    <property type="term" value="C:cytosol"/>
    <property type="evidence" value="ECO:0007669"/>
    <property type="project" value="TreeGrafter"/>
</dbReference>
<evidence type="ECO:0000313" key="10">
    <source>
        <dbReference type="Proteomes" id="UP000244081"/>
    </source>
</evidence>